<dbReference type="EMBL" id="AQRA01000005">
    <property type="protein sequence ID" value="EZH73517.1"/>
    <property type="molecule type" value="Genomic_DNA"/>
</dbReference>
<accession>A0A023BU27</accession>
<dbReference type="eggNOG" id="COG0451">
    <property type="taxonomic scope" value="Bacteria"/>
</dbReference>
<dbReference type="AlphaFoldDB" id="A0A023BU27"/>
<keyword evidence="3" id="KW-1185">Reference proteome</keyword>
<dbReference type="Proteomes" id="UP000023541">
    <property type="component" value="Unassembled WGS sequence"/>
</dbReference>
<protein>
    <recommendedName>
        <fullName evidence="1">NAD-dependent epimerase/dehydratase domain-containing protein</fullName>
    </recommendedName>
</protein>
<dbReference type="RefSeq" id="WP_051575788.1">
    <property type="nucleotide sequence ID" value="NZ_AQRA01000005.1"/>
</dbReference>
<evidence type="ECO:0000313" key="2">
    <source>
        <dbReference type="EMBL" id="EZH73517.1"/>
    </source>
</evidence>
<dbReference type="STRING" id="1317122.ATO12_16400"/>
<sequence>MNKRDFIKTLGIASTATFLSPITASGFKIFGDINKKVLILGGRGFLGPTIVETFLASGYEVTLLNRGKTNPELFKYIPVIICDREKENKEGLKNIDKKHKETYWDIVVDTWQKSPKAVSDFLEEFKGQFGHYHYISTISVYDKWDKKFIEESEPLNPLPKFPKAISEDFRYAIRKTFAEEAIRERIDNFTIYRSHGMKSFRVTRPGDPNAEPFWPIRFYRGGEILLPNVHNHHMQVTDVKSLANFIVHCSASKIYGAFNVASNPTPFKDYVSSLIHATDMPKKLHWIDGDFLIQNGILPYKIMPLWRSKPVGAYYFNVQKAIHAGLVNRPMVEMISDQLEGYKSRYPNNDIVFGEIVQGKQMKYYASTKEKEVIKKWLSRPK</sequence>
<organism evidence="2 3">
    <name type="scientific">Aquimarina atlantica</name>
    <dbReference type="NCBI Taxonomy" id="1317122"/>
    <lineage>
        <taxon>Bacteria</taxon>
        <taxon>Pseudomonadati</taxon>
        <taxon>Bacteroidota</taxon>
        <taxon>Flavobacteriia</taxon>
        <taxon>Flavobacteriales</taxon>
        <taxon>Flavobacteriaceae</taxon>
        <taxon>Aquimarina</taxon>
    </lineage>
</organism>
<dbReference type="SUPFAM" id="SSF51735">
    <property type="entry name" value="NAD(P)-binding Rossmann-fold domains"/>
    <property type="match status" value="1"/>
</dbReference>
<feature type="domain" description="NAD-dependent epimerase/dehydratase" evidence="1">
    <location>
        <begin position="37"/>
        <end position="251"/>
    </location>
</feature>
<dbReference type="InterPro" id="IPR036291">
    <property type="entry name" value="NAD(P)-bd_dom_sf"/>
</dbReference>
<dbReference type="Gene3D" id="3.40.50.720">
    <property type="entry name" value="NAD(P)-binding Rossmann-like Domain"/>
    <property type="match status" value="1"/>
</dbReference>
<gene>
    <name evidence="2" type="ORF">ATO12_16400</name>
</gene>
<evidence type="ECO:0000313" key="3">
    <source>
        <dbReference type="Proteomes" id="UP000023541"/>
    </source>
</evidence>
<reference evidence="2 3" key="1">
    <citation type="submission" date="2014-04" db="EMBL/GenBank/DDBJ databases">
        <title>Aquimarina sp. 22II-S11-z7 Genome Sequencing.</title>
        <authorList>
            <person name="Lai Q."/>
        </authorList>
    </citation>
    <scope>NUCLEOTIDE SEQUENCE [LARGE SCALE GENOMIC DNA]</scope>
    <source>
        <strain evidence="2 3">22II-S11-z7</strain>
    </source>
</reference>
<proteinExistence type="predicted"/>
<name>A0A023BU27_9FLAO</name>
<dbReference type="OrthoDB" id="9809586at2"/>
<evidence type="ECO:0000259" key="1">
    <source>
        <dbReference type="Pfam" id="PF01370"/>
    </source>
</evidence>
<dbReference type="Pfam" id="PF01370">
    <property type="entry name" value="Epimerase"/>
    <property type="match status" value="1"/>
</dbReference>
<dbReference type="InterPro" id="IPR001509">
    <property type="entry name" value="Epimerase_deHydtase"/>
</dbReference>
<comment type="caution">
    <text evidence="2">The sequence shown here is derived from an EMBL/GenBank/DDBJ whole genome shotgun (WGS) entry which is preliminary data.</text>
</comment>